<evidence type="ECO:0000256" key="2">
    <source>
        <dbReference type="ARBA" id="ARBA00005581"/>
    </source>
</evidence>
<evidence type="ECO:0000256" key="3">
    <source>
        <dbReference type="ARBA" id="ARBA00022471"/>
    </source>
</evidence>
<dbReference type="GO" id="GO:0060320">
    <property type="term" value="P:rejection of self pollen"/>
    <property type="evidence" value="ECO:0007669"/>
    <property type="project" value="UniProtKB-KW"/>
</dbReference>
<keyword evidence="7" id="KW-1185">Reference proteome</keyword>
<keyword evidence="5" id="KW-0732">Signal</keyword>
<dbReference type="GeneID" id="110760204"/>
<proteinExistence type="inferred from homology"/>
<keyword evidence="4 6" id="KW-0964">Secreted</keyword>
<organism evidence="7 8">
    <name type="scientific">Prunus avium</name>
    <name type="common">Cherry</name>
    <name type="synonym">Cerasus avium</name>
    <dbReference type="NCBI Taxonomy" id="42229"/>
    <lineage>
        <taxon>Eukaryota</taxon>
        <taxon>Viridiplantae</taxon>
        <taxon>Streptophyta</taxon>
        <taxon>Embryophyta</taxon>
        <taxon>Tracheophyta</taxon>
        <taxon>Spermatophyta</taxon>
        <taxon>Magnoliopsida</taxon>
        <taxon>eudicotyledons</taxon>
        <taxon>Gunneridae</taxon>
        <taxon>Pentapetalae</taxon>
        <taxon>rosids</taxon>
        <taxon>fabids</taxon>
        <taxon>Rosales</taxon>
        <taxon>Rosaceae</taxon>
        <taxon>Amygdaloideae</taxon>
        <taxon>Amygdaleae</taxon>
        <taxon>Prunus</taxon>
    </lineage>
</organism>
<dbReference type="PANTHER" id="PTHR31232:SF54">
    <property type="entry name" value="S-PROTEIN HOMOLOG-RELATED"/>
    <property type="match status" value="1"/>
</dbReference>
<keyword evidence="3 6" id="KW-0713">Self-incompatibility</keyword>
<dbReference type="KEGG" id="pavi:110760204"/>
<sequence length="178" mass="20444">MVARMLATTKGKDMIATGMLATTQRRVKGSIGIGLFPACNREHWDILISSGLASAAQRDTSVIPLKKFFVRIVNNLDAKKLDFECKSQEDVIARSLAARGDEFEFGFRLDIQLSTYYFCDLWYLNYHVGFHAFQVDEQLLDLCGGVHCIWKAQEDGIYLYNIQRANWLRKYSWEKMGK</sequence>
<evidence type="ECO:0000313" key="8">
    <source>
        <dbReference type="RefSeq" id="XP_021818127.1"/>
    </source>
</evidence>
<dbReference type="AlphaFoldDB" id="A0A6P5SVI1"/>
<dbReference type="Proteomes" id="UP000515124">
    <property type="component" value="Unplaced"/>
</dbReference>
<comment type="subcellular location">
    <subcellularLocation>
        <location evidence="1 6">Secreted</location>
    </subcellularLocation>
</comment>
<dbReference type="RefSeq" id="XP_021818127.1">
    <property type="nucleotide sequence ID" value="XM_021962435.1"/>
</dbReference>
<evidence type="ECO:0000256" key="6">
    <source>
        <dbReference type="RuleBase" id="RU367044"/>
    </source>
</evidence>
<dbReference type="Pfam" id="PF05938">
    <property type="entry name" value="Self-incomp_S1"/>
    <property type="match status" value="1"/>
</dbReference>
<dbReference type="InterPro" id="IPR010264">
    <property type="entry name" value="Self-incomp_S1"/>
</dbReference>
<evidence type="ECO:0000256" key="4">
    <source>
        <dbReference type="ARBA" id="ARBA00022525"/>
    </source>
</evidence>
<comment type="similarity">
    <text evidence="2 6">Belongs to the plant self-incompatibility (S1) protein family.</text>
</comment>
<name>A0A6P5SVI1_PRUAV</name>
<reference evidence="8" key="1">
    <citation type="submission" date="2025-08" db="UniProtKB">
        <authorList>
            <consortium name="RefSeq"/>
        </authorList>
    </citation>
    <scope>IDENTIFICATION</scope>
</reference>
<protein>
    <recommendedName>
        <fullName evidence="6">S-protein homolog</fullName>
    </recommendedName>
</protein>
<dbReference type="PANTHER" id="PTHR31232">
    <property type="match status" value="1"/>
</dbReference>
<gene>
    <name evidence="8" type="primary">LOC110760204</name>
</gene>
<evidence type="ECO:0000313" key="7">
    <source>
        <dbReference type="Proteomes" id="UP000515124"/>
    </source>
</evidence>
<accession>A0A6P5SVI1</accession>
<evidence type="ECO:0000256" key="1">
    <source>
        <dbReference type="ARBA" id="ARBA00004613"/>
    </source>
</evidence>
<evidence type="ECO:0000256" key="5">
    <source>
        <dbReference type="ARBA" id="ARBA00022729"/>
    </source>
</evidence>
<dbReference type="GO" id="GO:0005576">
    <property type="term" value="C:extracellular region"/>
    <property type="evidence" value="ECO:0007669"/>
    <property type="project" value="UniProtKB-SubCell"/>
</dbReference>